<dbReference type="GO" id="GO:0000428">
    <property type="term" value="C:DNA-directed RNA polymerase complex"/>
    <property type="evidence" value="ECO:0007669"/>
    <property type="project" value="UniProtKB-KW"/>
</dbReference>
<evidence type="ECO:0000313" key="7">
    <source>
        <dbReference type="EMBL" id="NYI40879.1"/>
    </source>
</evidence>
<comment type="similarity">
    <text evidence="1">Belongs to the sigma-70 factor family. ECF subfamily.</text>
</comment>
<sequence length="114" mass="12039">MSTWSRALDELVRERGPALFGYAYVLTGDSADAVATSVAFHEAILALPPRERACIVLRYLEDKPVGAIASELGLATGTVKRYLSDAVAALRASADIDFTADEKIAVVSHSGGNS</sequence>
<evidence type="ECO:0000256" key="5">
    <source>
        <dbReference type="ARBA" id="ARBA00023163"/>
    </source>
</evidence>
<evidence type="ECO:0000259" key="6">
    <source>
        <dbReference type="Pfam" id="PF08281"/>
    </source>
</evidence>
<name>A0A7Y9Z8S1_9MICO</name>
<proteinExistence type="inferred from homology"/>
<keyword evidence="5" id="KW-0804">Transcription</keyword>
<evidence type="ECO:0000256" key="3">
    <source>
        <dbReference type="ARBA" id="ARBA00023082"/>
    </source>
</evidence>
<dbReference type="InterPro" id="IPR036388">
    <property type="entry name" value="WH-like_DNA-bd_sf"/>
</dbReference>
<dbReference type="OrthoDB" id="3688906at2"/>
<accession>A0A7Y9Z8S1</accession>
<dbReference type="RefSeq" id="WP_062075861.1">
    <property type="nucleotide sequence ID" value="NZ_BBRC01000014.1"/>
</dbReference>
<dbReference type="Pfam" id="PF08281">
    <property type="entry name" value="Sigma70_r4_2"/>
    <property type="match status" value="1"/>
</dbReference>
<dbReference type="InterPro" id="IPR013324">
    <property type="entry name" value="RNA_pol_sigma_r3/r4-like"/>
</dbReference>
<evidence type="ECO:0000256" key="2">
    <source>
        <dbReference type="ARBA" id="ARBA00023015"/>
    </source>
</evidence>
<dbReference type="PANTHER" id="PTHR43133">
    <property type="entry name" value="RNA POLYMERASE ECF-TYPE SIGMA FACTO"/>
    <property type="match status" value="1"/>
</dbReference>
<evidence type="ECO:0000256" key="4">
    <source>
        <dbReference type="ARBA" id="ARBA00023125"/>
    </source>
</evidence>
<keyword evidence="8" id="KW-1185">Reference proteome</keyword>
<dbReference type="InterPro" id="IPR013249">
    <property type="entry name" value="RNA_pol_sigma70_r4_t2"/>
</dbReference>
<dbReference type="PANTHER" id="PTHR43133:SF8">
    <property type="entry name" value="RNA POLYMERASE SIGMA FACTOR HI_1459-RELATED"/>
    <property type="match status" value="1"/>
</dbReference>
<keyword evidence="7" id="KW-0240">DNA-directed RNA polymerase</keyword>
<keyword evidence="4" id="KW-0238">DNA-binding</keyword>
<feature type="domain" description="RNA polymerase sigma factor 70 region 4 type 2" evidence="6">
    <location>
        <begin position="39"/>
        <end position="90"/>
    </location>
</feature>
<dbReference type="GO" id="GO:0003677">
    <property type="term" value="F:DNA binding"/>
    <property type="evidence" value="ECO:0007669"/>
    <property type="project" value="UniProtKB-KW"/>
</dbReference>
<dbReference type="EMBL" id="JACBZO010000001">
    <property type="protein sequence ID" value="NYI40879.1"/>
    <property type="molecule type" value="Genomic_DNA"/>
</dbReference>
<dbReference type="Gene3D" id="1.10.10.10">
    <property type="entry name" value="Winged helix-like DNA-binding domain superfamily/Winged helix DNA-binding domain"/>
    <property type="match status" value="1"/>
</dbReference>
<gene>
    <name evidence="7" type="ORF">BKA03_000998</name>
</gene>
<keyword evidence="3" id="KW-0731">Sigma factor</keyword>
<dbReference type="GO" id="GO:0016987">
    <property type="term" value="F:sigma factor activity"/>
    <property type="evidence" value="ECO:0007669"/>
    <property type="project" value="UniProtKB-KW"/>
</dbReference>
<dbReference type="CDD" id="cd06171">
    <property type="entry name" value="Sigma70_r4"/>
    <property type="match status" value="1"/>
</dbReference>
<organism evidence="7 8">
    <name type="scientific">Demequina lutea</name>
    <dbReference type="NCBI Taxonomy" id="431489"/>
    <lineage>
        <taxon>Bacteria</taxon>
        <taxon>Bacillati</taxon>
        <taxon>Actinomycetota</taxon>
        <taxon>Actinomycetes</taxon>
        <taxon>Micrococcales</taxon>
        <taxon>Demequinaceae</taxon>
        <taxon>Demequina</taxon>
    </lineage>
</organism>
<reference evidence="7 8" key="1">
    <citation type="submission" date="2020-07" db="EMBL/GenBank/DDBJ databases">
        <title>Sequencing the genomes of 1000 actinobacteria strains.</title>
        <authorList>
            <person name="Klenk H.-P."/>
        </authorList>
    </citation>
    <scope>NUCLEOTIDE SEQUENCE [LARGE SCALE GENOMIC DNA]</scope>
    <source>
        <strain evidence="7 8">DSM 19970</strain>
    </source>
</reference>
<dbReference type="SUPFAM" id="SSF88659">
    <property type="entry name" value="Sigma3 and sigma4 domains of RNA polymerase sigma factors"/>
    <property type="match status" value="1"/>
</dbReference>
<dbReference type="InterPro" id="IPR039425">
    <property type="entry name" value="RNA_pol_sigma-70-like"/>
</dbReference>
<comment type="caution">
    <text evidence="7">The sequence shown here is derived from an EMBL/GenBank/DDBJ whole genome shotgun (WGS) entry which is preliminary data.</text>
</comment>
<evidence type="ECO:0000313" key="8">
    <source>
        <dbReference type="Proteomes" id="UP000547973"/>
    </source>
</evidence>
<evidence type="ECO:0000256" key="1">
    <source>
        <dbReference type="ARBA" id="ARBA00010641"/>
    </source>
</evidence>
<dbReference type="Proteomes" id="UP000547973">
    <property type="component" value="Unassembled WGS sequence"/>
</dbReference>
<protein>
    <submittedName>
        <fullName evidence="7">DNA-directed RNA polymerase specialized sigma24 family protein</fullName>
    </submittedName>
</protein>
<keyword evidence="2" id="KW-0805">Transcription regulation</keyword>
<dbReference type="AlphaFoldDB" id="A0A7Y9Z8S1"/>
<dbReference type="GO" id="GO:0006352">
    <property type="term" value="P:DNA-templated transcription initiation"/>
    <property type="evidence" value="ECO:0007669"/>
    <property type="project" value="InterPro"/>
</dbReference>